<reference evidence="1 2" key="1">
    <citation type="journal article" date="2021" name="Appl. Environ. Microbiol.">
        <title>Genetic linkage and physical mapping for an oyster mushroom Pleurotus cornucopiae and QTL analysis for the trait cap color.</title>
        <authorList>
            <person name="Zhang Y."/>
            <person name="Gao W."/>
            <person name="Sonnenberg A."/>
            <person name="Chen Q."/>
            <person name="Zhang J."/>
            <person name="Huang C."/>
        </authorList>
    </citation>
    <scope>NUCLEOTIDE SEQUENCE [LARGE SCALE GENOMIC DNA]</scope>
    <source>
        <strain evidence="1">CCMSSC00406</strain>
    </source>
</reference>
<dbReference type="EMBL" id="WQMT02000004">
    <property type="protein sequence ID" value="KAG9224238.1"/>
    <property type="molecule type" value="Genomic_DNA"/>
</dbReference>
<accession>A0ACB7J325</accession>
<keyword evidence="2" id="KW-1185">Reference proteome</keyword>
<proteinExistence type="predicted"/>
<evidence type="ECO:0000313" key="1">
    <source>
        <dbReference type="EMBL" id="KAG9224238.1"/>
    </source>
</evidence>
<dbReference type="Proteomes" id="UP000824881">
    <property type="component" value="Unassembled WGS sequence"/>
</dbReference>
<evidence type="ECO:0000313" key="2">
    <source>
        <dbReference type="Proteomes" id="UP000824881"/>
    </source>
</evidence>
<protein>
    <submittedName>
        <fullName evidence="1">Uncharacterized protein</fullName>
    </submittedName>
</protein>
<sequence>MSAEPYTVWKTATEVLSLIGLVAVFLVSLAFIAAGYMIYQRLWGKKKVTRRAPRAASAGTPKPRATARRRLAAAPSLMPRFHIPATESVRNLLTHHYGTAPVQAAPATGR</sequence>
<comment type="caution">
    <text evidence="1">The sequence shown here is derived from an EMBL/GenBank/DDBJ whole genome shotgun (WGS) entry which is preliminary data.</text>
</comment>
<name>A0ACB7J325_PLECO</name>
<organism evidence="1 2">
    <name type="scientific">Pleurotus cornucopiae</name>
    <name type="common">Cornucopia mushroom</name>
    <dbReference type="NCBI Taxonomy" id="5321"/>
    <lineage>
        <taxon>Eukaryota</taxon>
        <taxon>Fungi</taxon>
        <taxon>Dikarya</taxon>
        <taxon>Basidiomycota</taxon>
        <taxon>Agaricomycotina</taxon>
        <taxon>Agaricomycetes</taxon>
        <taxon>Agaricomycetidae</taxon>
        <taxon>Agaricales</taxon>
        <taxon>Pleurotineae</taxon>
        <taxon>Pleurotaceae</taxon>
        <taxon>Pleurotus</taxon>
    </lineage>
</organism>
<gene>
    <name evidence="1" type="ORF">CCMSSC00406_0004737</name>
</gene>